<evidence type="ECO:0000313" key="1">
    <source>
        <dbReference type="EMBL" id="PPQ32940.1"/>
    </source>
</evidence>
<dbReference type="Pfam" id="PF19649">
    <property type="entry name" value="DUF6152"/>
    <property type="match status" value="1"/>
</dbReference>
<dbReference type="RefSeq" id="WP_146089844.1">
    <property type="nucleotide sequence ID" value="NZ_JACIGC010000018.1"/>
</dbReference>
<name>A0A2S6NEB7_9HYPH</name>
<evidence type="ECO:0000313" key="2">
    <source>
        <dbReference type="Proteomes" id="UP000239089"/>
    </source>
</evidence>
<dbReference type="Proteomes" id="UP000239089">
    <property type="component" value="Unassembled WGS sequence"/>
</dbReference>
<dbReference type="AlphaFoldDB" id="A0A2S6NEB7"/>
<proteinExistence type="predicted"/>
<dbReference type="EMBL" id="NHSJ01000033">
    <property type="protein sequence ID" value="PPQ32940.1"/>
    <property type="molecule type" value="Genomic_DNA"/>
</dbReference>
<dbReference type="OrthoDB" id="8420938at2"/>
<gene>
    <name evidence="1" type="ORF">CCR94_03485</name>
</gene>
<keyword evidence="2" id="KW-1185">Reference proteome</keyword>
<comment type="caution">
    <text evidence="1">The sequence shown here is derived from an EMBL/GenBank/DDBJ whole genome shotgun (WGS) entry which is preliminary data.</text>
</comment>
<organism evidence="1 2">
    <name type="scientific">Rhodoblastus sphagnicola</name>
    <dbReference type="NCBI Taxonomy" id="333368"/>
    <lineage>
        <taxon>Bacteria</taxon>
        <taxon>Pseudomonadati</taxon>
        <taxon>Pseudomonadota</taxon>
        <taxon>Alphaproteobacteria</taxon>
        <taxon>Hyphomicrobiales</taxon>
        <taxon>Rhodoblastaceae</taxon>
        <taxon>Rhodoblastus</taxon>
    </lineage>
</organism>
<dbReference type="InterPro" id="IPR046150">
    <property type="entry name" value="DUF6152"/>
</dbReference>
<sequence length="142" mass="15110">MLAGAGALFLTAPAAAHHSYALFDHNKLTSLVGTVKEFKWANPHVYLMMDVKKADGTIEEWALVGSSPNMMSRWGWNAADIKVGDQLTVDAFRAVDGKPIGQLSAVFFPSGKVLLDPGGKPGEELASGPSNLPSKPQGEAYK</sequence>
<reference evidence="1 2" key="1">
    <citation type="journal article" date="2018" name="Arch. Microbiol.">
        <title>New insights into the metabolic potential of the phototrophic purple bacterium Rhodopila globiformis DSM 161(T) from its draft genome sequence and evidence for a vanadium-dependent nitrogenase.</title>
        <authorList>
            <person name="Imhoff J.F."/>
            <person name="Rahn T."/>
            <person name="Kunzel S."/>
            <person name="Neulinger S.C."/>
        </authorList>
    </citation>
    <scope>NUCLEOTIDE SEQUENCE [LARGE SCALE GENOMIC DNA]</scope>
    <source>
        <strain evidence="1 2">DSM 16996</strain>
    </source>
</reference>
<protein>
    <submittedName>
        <fullName evidence="1">Uncharacterized protein</fullName>
    </submittedName>
</protein>
<accession>A0A2S6NEB7</accession>